<comment type="subcellular location">
    <subcellularLocation>
        <location evidence="6">Cell inner membrane</location>
    </subcellularLocation>
    <subcellularLocation>
        <location evidence="1">Cell membrane</location>
        <topology evidence="1">Single-pass membrane protein</topology>
    </subcellularLocation>
</comment>
<dbReference type="Gene3D" id="2.60.120.260">
    <property type="entry name" value="Galactose-binding domain-like"/>
    <property type="match status" value="2"/>
</dbReference>
<keyword evidence="6" id="KW-0973">c-di-GMP</keyword>
<keyword evidence="5 6" id="KW-0472">Membrane</keyword>
<protein>
    <recommendedName>
        <fullName evidence="6">Cyclic di-GMP-binding protein</fullName>
    </recommendedName>
    <alternativeName>
        <fullName evidence="6">Cellulose synthase regulatory subunit</fullName>
    </alternativeName>
</protein>
<evidence type="ECO:0000313" key="9">
    <source>
        <dbReference type="Proteomes" id="UP001597371"/>
    </source>
</evidence>
<dbReference type="EMBL" id="JBHUIJ010000002">
    <property type="protein sequence ID" value="MFD2235915.1"/>
    <property type="molecule type" value="Genomic_DNA"/>
</dbReference>
<feature type="signal peptide" evidence="6">
    <location>
        <begin position="1"/>
        <end position="19"/>
    </location>
</feature>
<feature type="region of interest" description="Disordered" evidence="7">
    <location>
        <begin position="20"/>
        <end position="76"/>
    </location>
</feature>
<dbReference type="RefSeq" id="WP_209736137.1">
    <property type="nucleotide sequence ID" value="NZ_CP072611.1"/>
</dbReference>
<proteinExistence type="inferred from homology"/>
<keyword evidence="3 6" id="KW-0812">Transmembrane</keyword>
<sequence>MTRAASSLALLLALTAAAAAQPAPFDMSDEGPPQPRAPAARPVPATEPPPATAPARPSRPAPPAAPAPETTATPVRYLLPMERLTLGGETARRSWSIFLSEAEAQAGETMRIGYQNSIFVAPESSRLRVSINGQVVIDTPVQSPEAVADIAVELPPDLLQAGFNTVEFDVSLRHRTDCSIQSTYDLWTEVSGPRTSIGFAPSSDLALRQLEDIRAVGFDSTGSTRYDIVLPAGELAEGSASTLRLAQGLALLGAMPNQQIRVSEGSLPPSTPGGLTVLAGPAEEIAALVPELPTDARQGPSAGFVDLGEGRGALVLSGPNWAAVDAAIGRVIAPVEQPFYVQRSRLTEPGWRNPDTPLFFAASSLSFRDLGVATREFSGRRFRTEFTVGVPADFYAAAYGEATLLLDAAYTEEVKPGSRIDVYVNDDIATTLPVGGASGAVLRGYPVSLTLRHFRPGANTITMEAILDTDSDAICLPGTTSDAPTRFALFDSSRFAMPDFARISQRPDLSALSGVGFPFNRADGPIPLALGETSAATLSAAATLAGRLALVAGRPLPFDTSLSVASAQGRDALFIGPASRIPVGILPQVGVAEGLRLGWSESGTGAVTRQTDASIARWQQQVGSGWRRPFVAIEEWLSQRFDLSVDALRLTRQAPPPFSPPADSSMIVAQGRDPSDGHTWTLVVGRTGAELADGAAFLAREENWDQLSGRLTLYDPVQASYAQLPATDTRLVPSVPTSFSNLRLVAANWLSENALAYALLLAVASLILGVATGALTGVLGRRR</sequence>
<organism evidence="8 9">
    <name type="scientific">Aureimonas populi</name>
    <dbReference type="NCBI Taxonomy" id="1701758"/>
    <lineage>
        <taxon>Bacteria</taxon>
        <taxon>Pseudomonadati</taxon>
        <taxon>Pseudomonadota</taxon>
        <taxon>Alphaproteobacteria</taxon>
        <taxon>Hyphomicrobiales</taxon>
        <taxon>Aurantimonadaceae</taxon>
        <taxon>Aureimonas</taxon>
    </lineage>
</organism>
<accession>A0ABW5CIL1</accession>
<evidence type="ECO:0000256" key="2">
    <source>
        <dbReference type="ARBA" id="ARBA00022475"/>
    </source>
</evidence>
<comment type="subunit">
    <text evidence="6">Tightly associated with the cellulose synthase catalytic subunit.</text>
</comment>
<feature type="chain" id="PRO_5044973505" description="Cyclic di-GMP-binding protein" evidence="6">
    <location>
        <begin position="20"/>
        <end position="783"/>
    </location>
</feature>
<feature type="compositionally biased region" description="Pro residues" evidence="7">
    <location>
        <begin position="45"/>
        <end position="66"/>
    </location>
</feature>
<evidence type="ECO:0000256" key="7">
    <source>
        <dbReference type="SAM" id="MobiDB-lite"/>
    </source>
</evidence>
<evidence type="ECO:0000313" key="8">
    <source>
        <dbReference type="EMBL" id="MFD2235915.1"/>
    </source>
</evidence>
<keyword evidence="4 6" id="KW-1133">Transmembrane helix</keyword>
<dbReference type="PANTHER" id="PTHR39083:SF1">
    <property type="entry name" value="CYCLIC DI-GMP-BINDING PROTEIN"/>
    <property type="match status" value="1"/>
</dbReference>
<evidence type="ECO:0000256" key="6">
    <source>
        <dbReference type="RuleBase" id="RU365021"/>
    </source>
</evidence>
<comment type="caution">
    <text evidence="8">The sequence shown here is derived from an EMBL/GenBank/DDBJ whole genome shotgun (WGS) entry which is preliminary data.</text>
</comment>
<keyword evidence="6" id="KW-0732">Signal</keyword>
<keyword evidence="9" id="KW-1185">Reference proteome</keyword>
<keyword evidence="6" id="KW-0135">Cellulose biosynthesis</keyword>
<keyword evidence="6" id="KW-0997">Cell inner membrane</keyword>
<name>A0ABW5CIL1_9HYPH</name>
<dbReference type="Proteomes" id="UP001597371">
    <property type="component" value="Unassembled WGS sequence"/>
</dbReference>
<comment type="function">
    <text evidence="6">Binds the cellulose synthase activator, bis-(3'-5') cyclic diguanylic acid (c-di-GMP).</text>
</comment>
<dbReference type="Pfam" id="PF03170">
    <property type="entry name" value="BcsB"/>
    <property type="match status" value="1"/>
</dbReference>
<feature type="compositionally biased region" description="Low complexity" evidence="7">
    <location>
        <begin position="67"/>
        <end position="76"/>
    </location>
</feature>
<evidence type="ECO:0000256" key="1">
    <source>
        <dbReference type="ARBA" id="ARBA00004162"/>
    </source>
</evidence>
<gene>
    <name evidence="8" type="ORF">ACFSKQ_00365</name>
</gene>
<comment type="pathway">
    <text evidence="6">Glycan metabolism; bacterial cellulose biosynthesis.</text>
</comment>
<dbReference type="InterPro" id="IPR018513">
    <property type="entry name" value="Cell_synthase_bac"/>
</dbReference>
<feature type="transmembrane region" description="Helical" evidence="6">
    <location>
        <begin position="754"/>
        <end position="779"/>
    </location>
</feature>
<comment type="similarity">
    <text evidence="6">Belongs to the AcsB/BcsB family.</text>
</comment>
<evidence type="ECO:0000256" key="4">
    <source>
        <dbReference type="ARBA" id="ARBA00022989"/>
    </source>
</evidence>
<dbReference type="PANTHER" id="PTHR39083">
    <property type="entry name" value="CYCLIC DI-GMP-BINDING PROTEIN"/>
    <property type="match status" value="1"/>
</dbReference>
<keyword evidence="2 6" id="KW-1003">Cell membrane</keyword>
<evidence type="ECO:0000256" key="3">
    <source>
        <dbReference type="ARBA" id="ARBA00022692"/>
    </source>
</evidence>
<reference evidence="9" key="1">
    <citation type="journal article" date="2019" name="Int. J. Syst. Evol. Microbiol.">
        <title>The Global Catalogue of Microorganisms (GCM) 10K type strain sequencing project: providing services to taxonomists for standard genome sequencing and annotation.</title>
        <authorList>
            <consortium name="The Broad Institute Genomics Platform"/>
            <consortium name="The Broad Institute Genome Sequencing Center for Infectious Disease"/>
            <person name="Wu L."/>
            <person name="Ma J."/>
        </authorList>
    </citation>
    <scope>NUCLEOTIDE SEQUENCE [LARGE SCALE GENOMIC DNA]</scope>
    <source>
        <strain evidence="9">ZS-35-S2</strain>
    </source>
</reference>
<evidence type="ECO:0000256" key="5">
    <source>
        <dbReference type="ARBA" id="ARBA00023136"/>
    </source>
</evidence>